<dbReference type="InterPro" id="IPR029060">
    <property type="entry name" value="PIN-like_dom_sf"/>
</dbReference>
<organism evidence="3 4">
    <name type="scientific">Acidianus hospitalis</name>
    <dbReference type="NCBI Taxonomy" id="563177"/>
    <lineage>
        <taxon>Archaea</taxon>
        <taxon>Thermoproteota</taxon>
        <taxon>Thermoprotei</taxon>
        <taxon>Sulfolobales</taxon>
        <taxon>Sulfolobaceae</taxon>
        <taxon>Acidianus</taxon>
    </lineage>
</organism>
<dbReference type="PANTHER" id="PTHR35901">
    <property type="entry name" value="RIBONUCLEASE VAPC3"/>
    <property type="match status" value="1"/>
</dbReference>
<dbReference type="Proteomes" id="UP000245638">
    <property type="component" value="Unassembled WGS sequence"/>
</dbReference>
<reference evidence="3 4" key="1">
    <citation type="journal article" date="2015" name="Appl. Environ. Microbiol.">
        <title>Nanoarchaeota, Their Sulfolobales Host, and Nanoarchaeota Virus Distribution across Yellowstone National Park Hot Springs.</title>
        <authorList>
            <person name="Munson-McGee J.H."/>
            <person name="Field E.K."/>
            <person name="Bateson M."/>
            <person name="Rooney C."/>
            <person name="Stepanauskas R."/>
            <person name="Young M.J."/>
        </authorList>
    </citation>
    <scope>NUCLEOTIDE SEQUENCE [LARGE SCALE GENOMIC DNA]</scope>
    <source>
        <strain evidence="3">SCGC AC-742_N10</strain>
    </source>
</reference>
<dbReference type="AlphaFoldDB" id="A0A2T9X4Y1"/>
<evidence type="ECO:0000313" key="3">
    <source>
        <dbReference type="EMBL" id="PVU75154.1"/>
    </source>
</evidence>
<dbReference type="SUPFAM" id="SSF88723">
    <property type="entry name" value="PIN domain-like"/>
    <property type="match status" value="1"/>
</dbReference>
<evidence type="ECO:0000259" key="2">
    <source>
        <dbReference type="Pfam" id="PF01850"/>
    </source>
</evidence>
<dbReference type="InterPro" id="IPR044153">
    <property type="entry name" value="PIN_Pae0151-like"/>
</dbReference>
<evidence type="ECO:0000256" key="1">
    <source>
        <dbReference type="ARBA" id="ARBA00022842"/>
    </source>
</evidence>
<dbReference type="CDD" id="cd09873">
    <property type="entry name" value="PIN_Pae0151-like"/>
    <property type="match status" value="1"/>
</dbReference>
<dbReference type="PANTHER" id="PTHR35901:SF1">
    <property type="entry name" value="EXONUCLEASE VAPC9"/>
    <property type="match status" value="1"/>
</dbReference>
<dbReference type="RefSeq" id="WP_013775160.1">
    <property type="nucleotide sequence ID" value="NC_015518.1"/>
</dbReference>
<dbReference type="InterPro" id="IPR002716">
    <property type="entry name" value="PIN_dom"/>
</dbReference>
<feature type="domain" description="PIN" evidence="2">
    <location>
        <begin position="3"/>
        <end position="122"/>
    </location>
</feature>
<proteinExistence type="predicted"/>
<name>A0A2T9X4Y1_9CREN</name>
<accession>A0A2T9X4Y1</accession>
<protein>
    <submittedName>
        <fullName evidence="3">PIN domain-containing protein</fullName>
    </submittedName>
</protein>
<dbReference type="OMA" id="ENVDECY"/>
<comment type="caution">
    <text evidence="3">The sequence shown here is derived from an EMBL/GenBank/DDBJ whole genome shotgun (WGS) entry which is preliminary data.</text>
</comment>
<dbReference type="EMBL" id="QEFD01000156">
    <property type="protein sequence ID" value="PVU75154.1"/>
    <property type="molecule type" value="Genomic_DNA"/>
</dbReference>
<evidence type="ECO:0000313" key="4">
    <source>
        <dbReference type="Proteomes" id="UP000245638"/>
    </source>
</evidence>
<dbReference type="InterPro" id="IPR051619">
    <property type="entry name" value="TypeII_TA_RNase_PINc/VapC"/>
</dbReference>
<gene>
    <name evidence="3" type="ORF">DDW13_05385</name>
</gene>
<sequence length="138" mass="16184">MTIIDTSALFALYVPEKLSNFVREELEKTDECYFLDLIFYEFPNVIRKRIVRNELSEDKGKEILERGLSYINLCKLVEGRELTRKTYELSLKYNLTTYDAALIALAEKVNDVILTTDEKLLRGVRNYPEISKYFLLPT</sequence>
<dbReference type="Gene3D" id="3.40.50.1010">
    <property type="entry name" value="5'-nuclease"/>
    <property type="match status" value="1"/>
</dbReference>
<dbReference type="Pfam" id="PF01850">
    <property type="entry name" value="PIN"/>
    <property type="match status" value="1"/>
</dbReference>
<keyword evidence="1" id="KW-0460">Magnesium</keyword>